<dbReference type="CDD" id="cd01129">
    <property type="entry name" value="PulE-GspE-like"/>
    <property type="match status" value="1"/>
</dbReference>
<dbReference type="EMBL" id="AFXZ01000067">
    <property type="protein sequence ID" value="EGV42153.2"/>
    <property type="molecule type" value="Genomic_DNA"/>
</dbReference>
<dbReference type="SUPFAM" id="SSF52540">
    <property type="entry name" value="P-loop containing nucleoside triphosphate hydrolases"/>
    <property type="match status" value="1"/>
</dbReference>
<comment type="caution">
    <text evidence="5">The sequence shown here is derived from an EMBL/GenBank/DDBJ whole genome shotgun (WGS) entry which is preliminary data.</text>
</comment>
<dbReference type="eggNOG" id="COG2804">
    <property type="taxonomic scope" value="Bacteria"/>
</dbReference>
<dbReference type="Proteomes" id="UP000003730">
    <property type="component" value="Unassembled WGS sequence"/>
</dbReference>
<gene>
    <name evidence="5" type="ORF">BZARG_372</name>
</gene>
<comment type="similarity">
    <text evidence="1">Belongs to the GSP E family.</text>
</comment>
<dbReference type="GO" id="GO:0005886">
    <property type="term" value="C:plasma membrane"/>
    <property type="evidence" value="ECO:0007669"/>
    <property type="project" value="TreeGrafter"/>
</dbReference>
<dbReference type="GO" id="GO:0016887">
    <property type="term" value="F:ATP hydrolysis activity"/>
    <property type="evidence" value="ECO:0007669"/>
    <property type="project" value="TreeGrafter"/>
</dbReference>
<feature type="domain" description="Bacterial type II secretion system protein E" evidence="4">
    <location>
        <begin position="290"/>
        <end position="304"/>
    </location>
</feature>
<evidence type="ECO:0000313" key="5">
    <source>
        <dbReference type="EMBL" id="EGV42153.2"/>
    </source>
</evidence>
<dbReference type="InterPro" id="IPR027417">
    <property type="entry name" value="P-loop_NTPase"/>
</dbReference>
<protein>
    <submittedName>
        <fullName evidence="5">Type II/IV secretion system protein</fullName>
    </submittedName>
</protein>
<dbReference type="FunFam" id="3.40.50.300:FF:000398">
    <property type="entry name" value="Type IV pilus assembly ATPase PilB"/>
    <property type="match status" value="1"/>
</dbReference>
<dbReference type="PANTHER" id="PTHR30258">
    <property type="entry name" value="TYPE II SECRETION SYSTEM PROTEIN GSPE-RELATED"/>
    <property type="match status" value="1"/>
</dbReference>
<dbReference type="PROSITE" id="PS00662">
    <property type="entry name" value="T2SP_E"/>
    <property type="match status" value="1"/>
</dbReference>
<sequence length="468" mass="52862">MKDNYSISTNLIQLISSEQAYHYRVIPVETENGILTLKSDQVTDVLKQELQVVLNKNIKLIEDTSENIQQYLSVNFRQRNQNQTEDLHFSTDFLEKLLFTAKDIGSSDIHFEPYEHKCRVRFRLDGKLKEQFIISLQEYPIIVNKLKIKAGLDISEKRLPQDGRITIKTNNNEFDIRVSSLPTLHGEKLVLRILSKDANHINLNDLGFTESELKTYKETIKKPNGIILISGPTGSGKTTTLYATLKLLNDDETNILTIEDPIEYTLEGVNQVQLKENIGLDFASTLRTFLRQDPDIIMVGEIRDAKTANMAIRAALTGHLVLSTIHTNSAWATISRLIDMGIPSFLIASTLNVSVAQRLVRKLCDACKEESDVSKELFPSNFKIPEGLKTHFTAVGCNTCFHTGYQGRKAIYEIIPITKTLINNIKQNDLEIDNYIAENGISTLKRNAVKMLEEGLTSVDEVYALLSD</sequence>
<keyword evidence="3" id="KW-0067">ATP-binding</keyword>
<evidence type="ECO:0000256" key="1">
    <source>
        <dbReference type="ARBA" id="ARBA00006611"/>
    </source>
</evidence>
<keyword evidence="6" id="KW-1185">Reference proteome</keyword>
<name>G2EGY5_9FLAO</name>
<dbReference type="InterPro" id="IPR001482">
    <property type="entry name" value="T2SS/T4SS_dom"/>
</dbReference>
<keyword evidence="2" id="KW-0547">Nucleotide-binding</keyword>
<dbReference type="PATRIC" id="fig|1046627.3.peg.2763"/>
<proteinExistence type="inferred from homology"/>
<evidence type="ECO:0000256" key="2">
    <source>
        <dbReference type="ARBA" id="ARBA00022741"/>
    </source>
</evidence>
<evidence type="ECO:0000256" key="3">
    <source>
        <dbReference type="ARBA" id="ARBA00022840"/>
    </source>
</evidence>
<evidence type="ECO:0000313" key="6">
    <source>
        <dbReference type="Proteomes" id="UP000003730"/>
    </source>
</evidence>
<accession>G2EGY5</accession>
<evidence type="ECO:0000259" key="4">
    <source>
        <dbReference type="PROSITE" id="PS00662"/>
    </source>
</evidence>
<dbReference type="STRING" id="1046627.BZARG_372"/>
<dbReference type="PANTHER" id="PTHR30258:SF1">
    <property type="entry name" value="PROTEIN TRANSPORT PROTEIN HOFB HOMOLOG"/>
    <property type="match status" value="1"/>
</dbReference>
<dbReference type="Pfam" id="PF00437">
    <property type="entry name" value="T2SSE"/>
    <property type="match status" value="1"/>
</dbReference>
<dbReference type="GO" id="GO:0005524">
    <property type="term" value="F:ATP binding"/>
    <property type="evidence" value="ECO:0007669"/>
    <property type="project" value="UniProtKB-KW"/>
</dbReference>
<organism evidence="5 6">
    <name type="scientific">Bizionia argentinensis JUB59</name>
    <dbReference type="NCBI Taxonomy" id="1046627"/>
    <lineage>
        <taxon>Bacteria</taxon>
        <taxon>Pseudomonadati</taxon>
        <taxon>Bacteroidota</taxon>
        <taxon>Flavobacteriia</taxon>
        <taxon>Flavobacteriales</taxon>
        <taxon>Flavobacteriaceae</taxon>
        <taxon>Bizionia</taxon>
    </lineage>
</organism>
<reference evidence="5 6" key="1">
    <citation type="journal article" date="2008" name="Int. J. Syst. Evol. Microbiol.">
        <title>Bizionia argentinensis sp. nov., isolated from surface marine water in Antarctica.</title>
        <authorList>
            <person name="Bercovich A."/>
            <person name="Vazquez S.C."/>
            <person name="Yankilevich P."/>
            <person name="Coria S.H."/>
            <person name="Foti M."/>
            <person name="Hernandez E."/>
            <person name="Vidal A."/>
            <person name="Ruberto L."/>
            <person name="Melo C."/>
            <person name="Marenssi S."/>
            <person name="Criscuolo M."/>
            <person name="Memoli M."/>
            <person name="Arguelles M."/>
            <person name="Mac Cormack W.P."/>
        </authorList>
    </citation>
    <scope>NUCLEOTIDE SEQUENCE [LARGE SCALE GENOMIC DNA]</scope>
    <source>
        <strain evidence="5 6">JUB59</strain>
    </source>
</reference>
<dbReference type="AlphaFoldDB" id="G2EGY5"/>
<dbReference type="InterPro" id="IPR003593">
    <property type="entry name" value="AAA+_ATPase"/>
</dbReference>
<dbReference type="OrthoDB" id="9808272at2"/>
<dbReference type="Gene3D" id="3.40.50.300">
    <property type="entry name" value="P-loop containing nucleotide triphosphate hydrolases"/>
    <property type="match status" value="1"/>
</dbReference>
<dbReference type="Gene3D" id="3.30.450.90">
    <property type="match status" value="1"/>
</dbReference>
<dbReference type="SMART" id="SM00382">
    <property type="entry name" value="AAA"/>
    <property type="match status" value="1"/>
</dbReference>
<dbReference type="RefSeq" id="WP_123766982.1">
    <property type="nucleotide sequence ID" value="NZ_AFXZ01000067.1"/>
</dbReference>